<dbReference type="GO" id="GO:0005576">
    <property type="term" value="C:extracellular region"/>
    <property type="evidence" value="ECO:0007669"/>
    <property type="project" value="UniProtKB-SubCell"/>
</dbReference>
<dbReference type="Gene3D" id="2.150.10.10">
    <property type="entry name" value="Serralysin-like metalloprotease, C-terminal"/>
    <property type="match status" value="1"/>
</dbReference>
<dbReference type="InterPro" id="IPR000601">
    <property type="entry name" value="PKD_dom"/>
</dbReference>
<dbReference type="Pfam" id="PF17210">
    <property type="entry name" value="SdrD_B"/>
    <property type="match status" value="2"/>
</dbReference>
<feature type="domain" description="SD-repeat containing protein B" evidence="4">
    <location>
        <begin position="2"/>
        <end position="75"/>
    </location>
</feature>
<evidence type="ECO:0000256" key="2">
    <source>
        <dbReference type="ARBA" id="ARBA00022525"/>
    </source>
</evidence>
<protein>
    <submittedName>
        <fullName evidence="6">Protein containing Collagen-binding surface protein Cna-like, B region</fullName>
    </submittedName>
</protein>
<dbReference type="InterPro" id="IPR013783">
    <property type="entry name" value="Ig-like_fold"/>
</dbReference>
<evidence type="ECO:0000313" key="7">
    <source>
        <dbReference type="Proteomes" id="UP000011991"/>
    </source>
</evidence>
<dbReference type="InterPro" id="IPR051200">
    <property type="entry name" value="Host-pathogen_enzymatic-act"/>
</dbReference>
<comment type="subcellular location">
    <subcellularLocation>
        <location evidence="1">Secreted</location>
    </subcellularLocation>
</comment>
<dbReference type="GO" id="GO:0005509">
    <property type="term" value="F:calcium ion binding"/>
    <property type="evidence" value="ECO:0007669"/>
    <property type="project" value="InterPro"/>
</dbReference>
<dbReference type="InterPro" id="IPR011044">
    <property type="entry name" value="Quino_amine_DH_bsu"/>
</dbReference>
<dbReference type="PATRIC" id="fig|1265738.3.peg.1099"/>
<dbReference type="InterPro" id="IPR033764">
    <property type="entry name" value="Sdr_B"/>
</dbReference>
<dbReference type="SUPFAM" id="SSF117074">
    <property type="entry name" value="Hypothetical protein PA1324"/>
    <property type="match status" value="2"/>
</dbReference>
<dbReference type="Gene3D" id="2.130.10.10">
    <property type="entry name" value="YVTN repeat-like/Quinoprotein amine dehydrogenase"/>
    <property type="match status" value="1"/>
</dbReference>
<sequence length="1071" mass="112622">MVFVRYNQNGIQEFAEVSVADVTIYLDLNDNGLLDSTDPSTTTNEAGQYQFDDLDVGTYVVRQELRQGAIQTAPDVQEAFLYAFDRTTTPDQILRLDPATGGVLSTIPSPVDLPAKFIGMAFDGTSLFLADAQTDSLYEVDPSTGSLIDSDFISKDIDGAAALNGKVYLSNPFSNKIFEFDPVTDTITNEYFVSDGSTTVNIVGGLAAFENPDQLVATTGSDRIVFFDPTTGVVQDSFFHGGQADIGAAVVGQHLHLTYDGPDYYGAVIFDRSGGVVDLYVVNNGNNNLTVRALAGKLVVETSHRVQLVEGETVADLDFGRFDTRGELGGVQFIDRDGDGVWDADEVPQSGVTVYLDLNDNSQLDNGEPTQITGDGGEYLFQNLLPGDYVVREIAPERFEQTSPVSETGVLFGIRHGVSPDVIFRIDPQDGSVINQFSPEYDVTTFRVGLAFDGKSLFIVDSNSDAVVEIDPTTGAELDRDLIGSGDYDGIASLNGLLYISDYVTDDIKIFDPVSDMVIGTLDIDGLNSGKNIVGGLDAITNPDALVATTGSNDVIFIDPDSGVILSKFTHGGQTDQGVAVLGDEVLLSYTSAFTGMVAFDRGGAFKRSFLTNFPYYGLAGKHVSDSAHRVSLGVADSITGLDFGNLPLNKIPVPDAGGPYAIDEGDGIALDASASTDGDGDDLIYRWDLDLDGEFDDAIGVSPTIDALQLAALGIADDGDYAVSVLVDDGFDTSVSGSTITIRNVAPMLTIEPHAGLGTKSEKATVDDSLAIRGSFSDPGSLDAHTLVIDWGEIDDAAANADEDRTVLTFAAGDPSVFAADHQYATGGIFTITVMVTDDDGDVATKLGAERWVSGVRVDPNTHALQIIGTSGKDDVQAQVTGGSDGGSGGGLDHPTVKVVAKLNFGGSDGGADVYNFNPGDIQTVRIVLDDGDDRADLGGSDGDTWYESSVIEGNSGKDRLTGGSGNDILIGGDDDDKLDGGHGIDLLIGGPGKDKLKGGHGDDLLVGGSVANENDLAALDAALAHWIDGDLTSTLVDLGEVTDDLDKDDLKGEHGADHLIDGLGDKLKS</sequence>
<evidence type="ECO:0000313" key="6">
    <source>
        <dbReference type="EMBL" id="EMI21983.1"/>
    </source>
</evidence>
<keyword evidence="6" id="KW-0176">Collagen</keyword>
<dbReference type="InterPro" id="IPR011049">
    <property type="entry name" value="Serralysin-like_metalloprot_C"/>
</dbReference>
<gene>
    <name evidence="6" type="ORF">RMSM_01102</name>
</gene>
<organism evidence="6 7">
    <name type="scientific">Rhodopirellula maiorica SM1</name>
    <dbReference type="NCBI Taxonomy" id="1265738"/>
    <lineage>
        <taxon>Bacteria</taxon>
        <taxon>Pseudomonadati</taxon>
        <taxon>Planctomycetota</taxon>
        <taxon>Planctomycetia</taxon>
        <taxon>Pirellulales</taxon>
        <taxon>Pirellulaceae</taxon>
        <taxon>Novipirellula</taxon>
    </lineage>
</organism>
<dbReference type="EMBL" id="ANOG01000166">
    <property type="protein sequence ID" value="EMI21983.1"/>
    <property type="molecule type" value="Genomic_DNA"/>
</dbReference>
<dbReference type="AlphaFoldDB" id="M5RRL3"/>
<evidence type="ECO:0000256" key="3">
    <source>
        <dbReference type="ARBA" id="ARBA00022729"/>
    </source>
</evidence>
<dbReference type="Gene3D" id="2.60.40.10">
    <property type="entry name" value="Immunoglobulins"/>
    <property type="match status" value="3"/>
</dbReference>
<keyword evidence="2" id="KW-0964">Secreted</keyword>
<dbReference type="InterPro" id="IPR001343">
    <property type="entry name" value="Hemolysn_Ca-bd"/>
</dbReference>
<name>M5RRL3_9BACT</name>
<dbReference type="OrthoDB" id="252653at2"/>
<evidence type="ECO:0000259" key="5">
    <source>
        <dbReference type="Pfam" id="PF18911"/>
    </source>
</evidence>
<evidence type="ECO:0000259" key="4">
    <source>
        <dbReference type="Pfam" id="PF17210"/>
    </source>
</evidence>
<proteinExistence type="predicted"/>
<comment type="caution">
    <text evidence="6">The sequence shown here is derived from an EMBL/GenBank/DDBJ whole genome shotgun (WGS) entry which is preliminary data.</text>
</comment>
<keyword evidence="3" id="KW-0732">Signal</keyword>
<dbReference type="SUPFAM" id="SSF50969">
    <property type="entry name" value="YVTN repeat-like/Quinoprotein amine dehydrogenase"/>
    <property type="match status" value="2"/>
</dbReference>
<dbReference type="PANTHER" id="PTHR47197:SF3">
    <property type="entry name" value="DIHYDRO-HEME D1 DEHYDROGENASE"/>
    <property type="match status" value="1"/>
</dbReference>
<accession>M5RRL3</accession>
<dbReference type="InterPro" id="IPR015943">
    <property type="entry name" value="WD40/YVTN_repeat-like_dom_sf"/>
</dbReference>
<dbReference type="PROSITE" id="PS00330">
    <property type="entry name" value="HEMOLYSIN_CALCIUM"/>
    <property type="match status" value="2"/>
</dbReference>
<evidence type="ECO:0000256" key="1">
    <source>
        <dbReference type="ARBA" id="ARBA00004613"/>
    </source>
</evidence>
<reference evidence="6 7" key="1">
    <citation type="journal article" date="2013" name="Mar. Genomics">
        <title>Expression of sulfatases in Rhodopirellula baltica and the diversity of sulfatases in the genus Rhodopirellula.</title>
        <authorList>
            <person name="Wegner C.E."/>
            <person name="Richter-Heitmann T."/>
            <person name="Klindworth A."/>
            <person name="Klockow C."/>
            <person name="Richter M."/>
            <person name="Achstetter T."/>
            <person name="Glockner F.O."/>
            <person name="Harder J."/>
        </authorList>
    </citation>
    <scope>NUCLEOTIDE SEQUENCE [LARGE SCALE GENOMIC DNA]</scope>
    <source>
        <strain evidence="6 7">SM1</strain>
    </source>
</reference>
<feature type="domain" description="PKD" evidence="5">
    <location>
        <begin position="650"/>
        <end position="743"/>
    </location>
</feature>
<dbReference type="InterPro" id="IPR018511">
    <property type="entry name" value="Hemolysin-typ_Ca-bd_CS"/>
</dbReference>
<dbReference type="Proteomes" id="UP000011991">
    <property type="component" value="Unassembled WGS sequence"/>
</dbReference>
<dbReference type="SUPFAM" id="SSF51120">
    <property type="entry name" value="beta-Roll"/>
    <property type="match status" value="1"/>
</dbReference>
<keyword evidence="7" id="KW-1185">Reference proteome</keyword>
<dbReference type="PRINTS" id="PR00313">
    <property type="entry name" value="CABNDNGRPT"/>
</dbReference>
<dbReference type="PANTHER" id="PTHR47197">
    <property type="entry name" value="PROTEIN NIRF"/>
    <property type="match status" value="1"/>
</dbReference>
<feature type="domain" description="SD-repeat containing protein B" evidence="4">
    <location>
        <begin position="327"/>
        <end position="403"/>
    </location>
</feature>
<dbReference type="Pfam" id="PF00353">
    <property type="entry name" value="HemolysinCabind"/>
    <property type="match status" value="1"/>
</dbReference>
<dbReference type="Pfam" id="PF18911">
    <property type="entry name" value="PKD_4"/>
    <property type="match status" value="1"/>
</dbReference>
<dbReference type="RefSeq" id="WP_008692504.1">
    <property type="nucleotide sequence ID" value="NZ_ANOG01000166.1"/>
</dbReference>